<dbReference type="GO" id="GO:0005506">
    <property type="term" value="F:iron ion binding"/>
    <property type="evidence" value="ECO:0007669"/>
    <property type="project" value="InterPro"/>
</dbReference>
<dbReference type="GO" id="GO:0051537">
    <property type="term" value="F:2 iron, 2 sulfur cluster binding"/>
    <property type="evidence" value="ECO:0007669"/>
    <property type="project" value="UniProtKB-KW"/>
</dbReference>
<evidence type="ECO:0000256" key="12">
    <source>
        <dbReference type="ARBA" id="ARBA00049097"/>
    </source>
</evidence>
<evidence type="ECO:0000256" key="10">
    <source>
        <dbReference type="ARBA" id="ARBA00023004"/>
    </source>
</evidence>
<dbReference type="Pfam" id="PF00355">
    <property type="entry name" value="Rieske"/>
    <property type="match status" value="1"/>
</dbReference>
<dbReference type="Gene3D" id="3.90.380.10">
    <property type="entry name" value="Naphthalene 1,2-dioxygenase Alpha Subunit, Chain A, domain 1"/>
    <property type="match status" value="2"/>
</dbReference>
<keyword evidence="11" id="KW-0411">Iron-sulfur</keyword>
<evidence type="ECO:0000313" key="15">
    <source>
        <dbReference type="Proteomes" id="UP001465755"/>
    </source>
</evidence>
<protein>
    <recommendedName>
        <fullName evidence="6">Choline monooxygenase, chloroplastic</fullName>
        <ecNumber evidence="5">1.14.15.7</ecNumber>
    </recommendedName>
</protein>
<evidence type="ECO:0000256" key="7">
    <source>
        <dbReference type="ARBA" id="ARBA00022714"/>
    </source>
</evidence>
<dbReference type="PROSITE" id="PS51296">
    <property type="entry name" value="RIESKE"/>
    <property type="match status" value="1"/>
</dbReference>
<evidence type="ECO:0000256" key="8">
    <source>
        <dbReference type="ARBA" id="ARBA00022723"/>
    </source>
</evidence>
<evidence type="ECO:0000259" key="13">
    <source>
        <dbReference type="PROSITE" id="PS51296"/>
    </source>
</evidence>
<dbReference type="PANTHER" id="PTHR43756:SF5">
    <property type="entry name" value="CHOLINE MONOOXYGENASE, CHLOROPLASTIC"/>
    <property type="match status" value="1"/>
</dbReference>
<dbReference type="PRINTS" id="PR00090">
    <property type="entry name" value="RNGDIOXGNASE"/>
</dbReference>
<keyword evidence="9" id="KW-0560">Oxidoreductase</keyword>
<keyword evidence="10" id="KW-0408">Iron</keyword>
<evidence type="ECO:0000256" key="2">
    <source>
        <dbReference type="ARBA" id="ARBA00002149"/>
    </source>
</evidence>
<dbReference type="Gene3D" id="2.102.10.10">
    <property type="entry name" value="Rieske [2Fe-2S] iron-sulphur domain"/>
    <property type="match status" value="1"/>
</dbReference>
<comment type="cofactor">
    <cofactor evidence="1">
        <name>Fe cation</name>
        <dbReference type="ChEBI" id="CHEBI:24875"/>
    </cofactor>
</comment>
<dbReference type="Proteomes" id="UP001465755">
    <property type="component" value="Unassembled WGS sequence"/>
</dbReference>
<dbReference type="SUPFAM" id="SSF55961">
    <property type="entry name" value="Bet v1-like"/>
    <property type="match status" value="1"/>
</dbReference>
<evidence type="ECO:0000256" key="1">
    <source>
        <dbReference type="ARBA" id="ARBA00001962"/>
    </source>
</evidence>
<comment type="caution">
    <text evidence="14">The sequence shown here is derived from an EMBL/GenBank/DDBJ whole genome shotgun (WGS) entry which is preliminary data.</text>
</comment>
<keyword evidence="8" id="KW-0479">Metal-binding</keyword>
<dbReference type="EC" id="1.14.15.7" evidence="5"/>
<dbReference type="AlphaFoldDB" id="A0AAW1PA36"/>
<evidence type="ECO:0000313" key="14">
    <source>
        <dbReference type="EMBL" id="KAK9806625.1"/>
    </source>
</evidence>
<dbReference type="SUPFAM" id="SSF50022">
    <property type="entry name" value="ISP domain"/>
    <property type="match status" value="1"/>
</dbReference>
<accession>A0AAW1PA36</accession>
<dbReference type="InterPro" id="IPR036922">
    <property type="entry name" value="Rieske_2Fe-2S_sf"/>
</dbReference>
<proteinExistence type="inferred from homology"/>
<comment type="pathway">
    <text evidence="3">Amine and polyamine biosynthesis; betaine biosynthesis via choline pathway; betaine aldehyde from choline (monooxygenase route): step 1/1.</text>
</comment>
<dbReference type="InterPro" id="IPR001663">
    <property type="entry name" value="Rng_hydr_dOase-A"/>
</dbReference>
<keyword evidence="7" id="KW-0001">2Fe-2S</keyword>
<reference evidence="14 15" key="1">
    <citation type="journal article" date="2024" name="Nat. Commun.">
        <title>Phylogenomics reveals the evolutionary origins of lichenization in chlorophyte algae.</title>
        <authorList>
            <person name="Puginier C."/>
            <person name="Libourel C."/>
            <person name="Otte J."/>
            <person name="Skaloud P."/>
            <person name="Haon M."/>
            <person name="Grisel S."/>
            <person name="Petersen M."/>
            <person name="Berrin J.G."/>
            <person name="Delaux P.M."/>
            <person name="Dal Grande F."/>
            <person name="Keller J."/>
        </authorList>
    </citation>
    <scope>NUCLEOTIDE SEQUENCE [LARGE SCALE GENOMIC DNA]</scope>
    <source>
        <strain evidence="14 15">SAG 2036</strain>
    </source>
</reference>
<comment type="similarity">
    <text evidence="4">Belongs to the choline monooxygenase family.</text>
</comment>
<dbReference type="PANTHER" id="PTHR43756">
    <property type="entry name" value="CHOLINE MONOOXYGENASE, CHLOROPLASTIC"/>
    <property type="match status" value="1"/>
</dbReference>
<evidence type="ECO:0000256" key="11">
    <source>
        <dbReference type="ARBA" id="ARBA00023014"/>
    </source>
</evidence>
<comment type="catalytic activity">
    <reaction evidence="12">
        <text>choline + 2 reduced [2Fe-2S]-[ferredoxin] + O2 + 2 H(+) = betaine aldehyde hydrate + 2 oxidized [2Fe-2S]-[ferredoxin] + H2O</text>
        <dbReference type="Rhea" id="RHEA:17769"/>
        <dbReference type="Rhea" id="RHEA-COMP:10000"/>
        <dbReference type="Rhea" id="RHEA-COMP:10001"/>
        <dbReference type="ChEBI" id="CHEBI:15354"/>
        <dbReference type="ChEBI" id="CHEBI:15377"/>
        <dbReference type="ChEBI" id="CHEBI:15378"/>
        <dbReference type="ChEBI" id="CHEBI:15379"/>
        <dbReference type="ChEBI" id="CHEBI:15870"/>
        <dbReference type="ChEBI" id="CHEBI:33737"/>
        <dbReference type="ChEBI" id="CHEBI:33738"/>
        <dbReference type="EC" id="1.14.15.7"/>
    </reaction>
</comment>
<organism evidence="14 15">
    <name type="scientific">Symbiochloris irregularis</name>
    <dbReference type="NCBI Taxonomy" id="706552"/>
    <lineage>
        <taxon>Eukaryota</taxon>
        <taxon>Viridiplantae</taxon>
        <taxon>Chlorophyta</taxon>
        <taxon>core chlorophytes</taxon>
        <taxon>Trebouxiophyceae</taxon>
        <taxon>Trebouxiales</taxon>
        <taxon>Trebouxiaceae</taxon>
        <taxon>Symbiochloris</taxon>
    </lineage>
</organism>
<evidence type="ECO:0000256" key="9">
    <source>
        <dbReference type="ARBA" id="ARBA00023002"/>
    </source>
</evidence>
<sequence length="418" mass="46300">MRKVSASQTAQAYRALITGEISRHFTPSATRFQSALVDSADAGLLHSSESPLYVNNPDLRWTSATEVLEKAVTLPSAWYFSQQVAALERKHIFGNTWQVVGRTDQLDQEGAYFTGCVAGVSYIVCRAPGGEVKAYHNVCRHHAAAVASGSGCTAQFRCPYHGWTYSLDGRLVKAIGLKGIQDFKARDYGLVPMRAATWGHFVFVQPCLPSSREKVESLEEHLGAAGPELRAAGMADEDLVHVASRSYHLNCNWKVFCDNFLDGGYHVSVAHPALAESLDIKSYSHRIHERVSVQSARTQPSSQDRLGGATVNYAFVYPNMMINRYGSWMDTNLVVPLSAGQCRVDFDWWAHPSLAQDQRAVELGIESSDQVQREDVQLCEAVQQGLQSSAYTSGRYAPCEAPMFHFHRWLHARIVQAS</sequence>
<gene>
    <name evidence="14" type="ORF">WJX73_001477</name>
</gene>
<dbReference type="InterPro" id="IPR017941">
    <property type="entry name" value="Rieske_2Fe-2S"/>
</dbReference>
<evidence type="ECO:0000256" key="3">
    <source>
        <dbReference type="ARBA" id="ARBA00004866"/>
    </source>
</evidence>
<dbReference type="GO" id="GO:0019133">
    <property type="term" value="F:choline monooxygenase activity"/>
    <property type="evidence" value="ECO:0007669"/>
    <property type="project" value="UniProtKB-EC"/>
</dbReference>
<dbReference type="Pfam" id="PF00848">
    <property type="entry name" value="Ring_hydroxyl_A"/>
    <property type="match status" value="1"/>
</dbReference>
<name>A0AAW1PA36_9CHLO</name>
<evidence type="ECO:0000256" key="4">
    <source>
        <dbReference type="ARBA" id="ARBA00010848"/>
    </source>
</evidence>
<evidence type="ECO:0000256" key="6">
    <source>
        <dbReference type="ARBA" id="ARBA00014931"/>
    </source>
</evidence>
<dbReference type="EMBL" id="JALJOQ010000035">
    <property type="protein sequence ID" value="KAK9806625.1"/>
    <property type="molecule type" value="Genomic_DNA"/>
</dbReference>
<evidence type="ECO:0000256" key="5">
    <source>
        <dbReference type="ARBA" id="ARBA00012763"/>
    </source>
</evidence>
<feature type="domain" description="Rieske" evidence="13">
    <location>
        <begin position="97"/>
        <end position="204"/>
    </location>
</feature>
<comment type="function">
    <text evidence="2">Catalyzes the first step of the osmoprotectant glycine betaine synthesis.</text>
</comment>
<keyword evidence="15" id="KW-1185">Reference proteome</keyword>
<dbReference type="InterPro" id="IPR015879">
    <property type="entry name" value="Ring_hydroxy_dOase_asu_C_dom"/>
</dbReference>